<comment type="caution">
    <text evidence="5">The sequence shown here is derived from an EMBL/GenBank/DDBJ whole genome shotgun (WGS) entry which is preliminary data.</text>
</comment>
<feature type="transmembrane region" description="Helical" evidence="4">
    <location>
        <begin position="24"/>
        <end position="45"/>
    </location>
</feature>
<evidence type="ECO:0000256" key="3">
    <source>
        <dbReference type="PROSITE-ProRule" id="PRU00339"/>
    </source>
</evidence>
<dbReference type="InterPro" id="IPR019734">
    <property type="entry name" value="TPR_rpt"/>
</dbReference>
<evidence type="ECO:0000313" key="5">
    <source>
        <dbReference type="EMBL" id="EDI0448381.1"/>
    </source>
</evidence>
<dbReference type="SMART" id="SM00028">
    <property type="entry name" value="TPR"/>
    <property type="match status" value="2"/>
</dbReference>
<evidence type="ECO:0000256" key="4">
    <source>
        <dbReference type="SAM" id="Phobius"/>
    </source>
</evidence>
<evidence type="ECO:0000256" key="2">
    <source>
        <dbReference type="ARBA" id="ARBA00022803"/>
    </source>
</evidence>
<dbReference type="InterPro" id="IPR011990">
    <property type="entry name" value="TPR-like_helical_dom_sf"/>
</dbReference>
<keyword evidence="2 3" id="KW-0802">TPR repeat</keyword>
<keyword evidence="4" id="KW-0812">Transmembrane</keyword>
<protein>
    <submittedName>
        <fullName evidence="5">Uncharacterized protein</fullName>
    </submittedName>
</protein>
<reference evidence="5" key="1">
    <citation type="submission" date="2018-07" db="EMBL/GenBank/DDBJ databases">
        <authorList>
            <person name="Ashton P.M."/>
            <person name="Dallman T."/>
            <person name="Nair S."/>
            <person name="De Pinna E."/>
            <person name="Peters T."/>
            <person name="Grant K."/>
        </authorList>
    </citation>
    <scope>NUCLEOTIDE SEQUENCE</scope>
    <source>
        <strain evidence="5">335522</strain>
    </source>
</reference>
<dbReference type="PROSITE" id="PS50005">
    <property type="entry name" value="TPR"/>
    <property type="match status" value="1"/>
</dbReference>
<organism evidence="5">
    <name type="scientific">Salmonella newport</name>
    <dbReference type="NCBI Taxonomy" id="108619"/>
    <lineage>
        <taxon>Bacteria</taxon>
        <taxon>Pseudomonadati</taxon>
        <taxon>Pseudomonadota</taxon>
        <taxon>Gammaproteobacteria</taxon>
        <taxon>Enterobacterales</taxon>
        <taxon>Enterobacteriaceae</taxon>
        <taxon>Salmonella</taxon>
    </lineage>
</organism>
<accession>A0A636ILD6</accession>
<gene>
    <name evidence="5" type="ORF">CC757_18215</name>
</gene>
<dbReference type="InterPro" id="IPR013105">
    <property type="entry name" value="TPR_2"/>
</dbReference>
<keyword evidence="4" id="KW-0472">Membrane</keyword>
<proteinExistence type="predicted"/>
<feature type="repeat" description="TPR" evidence="3">
    <location>
        <begin position="215"/>
        <end position="248"/>
    </location>
</feature>
<dbReference type="Gene3D" id="1.25.40.10">
    <property type="entry name" value="Tetratricopeptide repeat domain"/>
    <property type="match status" value="1"/>
</dbReference>
<name>A0A636ILD6_SALNE</name>
<evidence type="ECO:0000256" key="1">
    <source>
        <dbReference type="ARBA" id="ARBA00022737"/>
    </source>
</evidence>
<keyword evidence="1" id="KW-0677">Repeat</keyword>
<dbReference type="Pfam" id="PF07719">
    <property type="entry name" value="TPR_2"/>
    <property type="match status" value="1"/>
</dbReference>
<sequence>MLYNKTNHDEFNEKLEELSERRKIRYMGLLLLLIFPAIMASKLIMDDFIEKKKTKAVFFSGVYDCIKSGNSSEKCIQAWEKSLPSIYRLHKYSPNLLNREKITQDFCQHHAFTTDLFDLYGKTINWSKYYLLPSYVKRDNCLPGLKSKSHLPRITPYRYPDNNDISFNKIIVNAWFEYGLELYQSNNPEKAIVTWQFITDKYIESGNLYLQVKLANALFNIGFIYYELNQPEKAIFYWKKLVERYETSSHPEIISLVGKAWTNLGQVTMNLNSKSSGFRL</sequence>
<dbReference type="AlphaFoldDB" id="A0A636ILD6"/>
<keyword evidence="4" id="KW-1133">Transmembrane helix</keyword>
<dbReference type="SUPFAM" id="SSF48452">
    <property type="entry name" value="TPR-like"/>
    <property type="match status" value="1"/>
</dbReference>
<dbReference type="EMBL" id="AAMJQQ010000017">
    <property type="protein sequence ID" value="EDI0448381.1"/>
    <property type="molecule type" value="Genomic_DNA"/>
</dbReference>